<protein>
    <submittedName>
        <fullName evidence="2">ABC-type uncharacterized transport system substrate-binding protein</fullName>
    </submittedName>
</protein>
<dbReference type="Proteomes" id="UP000294702">
    <property type="component" value="Unassembled WGS sequence"/>
</dbReference>
<sequence>MKKSGWILGFILSYCFCLPTLAHPHAFVEMKNTLLVEEDRLLGFRMQWILDEASSSEMLYDLALSKNDPKKQQALADEIMQNVVAEHYFSYFYDKHRQPIKYLAKPENYGATSMGQHIMYYFDFMLAKPQLLKNNQFELTTYDPTYYVFMYYDVPNKPNIVQSAVDFSGLPSNCQGEIIEPNIDEQLRRYAESLDKSQRDEDDTLGAQFAQKVVVLCH</sequence>
<accession>A0A4R1G513</accession>
<dbReference type="AlphaFoldDB" id="A0A4R1G513"/>
<dbReference type="RefSeq" id="WP_132688790.1">
    <property type="nucleotide sequence ID" value="NZ_SMFT01000001.1"/>
</dbReference>
<keyword evidence="1" id="KW-0732">Signal</keyword>
<dbReference type="EMBL" id="SMFT01000001">
    <property type="protein sequence ID" value="TCK01881.1"/>
    <property type="molecule type" value="Genomic_DNA"/>
</dbReference>
<dbReference type="OrthoDB" id="5781652at2"/>
<feature type="signal peptide" evidence="1">
    <location>
        <begin position="1"/>
        <end position="22"/>
    </location>
</feature>
<name>A0A4R1G513_9PAST</name>
<dbReference type="InterPro" id="IPR010412">
    <property type="entry name" value="DUF1007"/>
</dbReference>
<organism evidence="2 3">
    <name type="scientific">Volucribacter psittacicida</name>
    <dbReference type="NCBI Taxonomy" id="203482"/>
    <lineage>
        <taxon>Bacteria</taxon>
        <taxon>Pseudomonadati</taxon>
        <taxon>Pseudomonadota</taxon>
        <taxon>Gammaproteobacteria</taxon>
        <taxon>Pasteurellales</taxon>
        <taxon>Pasteurellaceae</taxon>
        <taxon>Volucribacter</taxon>
    </lineage>
</organism>
<comment type="caution">
    <text evidence="2">The sequence shown here is derived from an EMBL/GenBank/DDBJ whole genome shotgun (WGS) entry which is preliminary data.</text>
</comment>
<evidence type="ECO:0000313" key="2">
    <source>
        <dbReference type="EMBL" id="TCK01881.1"/>
    </source>
</evidence>
<dbReference type="Pfam" id="PF06226">
    <property type="entry name" value="DUF1007"/>
    <property type="match status" value="1"/>
</dbReference>
<evidence type="ECO:0000313" key="3">
    <source>
        <dbReference type="Proteomes" id="UP000294702"/>
    </source>
</evidence>
<proteinExistence type="predicted"/>
<evidence type="ECO:0000256" key="1">
    <source>
        <dbReference type="SAM" id="SignalP"/>
    </source>
</evidence>
<dbReference type="PIRSF" id="PIRSF008159">
    <property type="entry name" value="UCP008159_ABC"/>
    <property type="match status" value="1"/>
</dbReference>
<dbReference type="InterPro" id="IPR016537">
    <property type="entry name" value="UCP008159_ABC"/>
</dbReference>
<gene>
    <name evidence="2" type="ORF">EV694_0515</name>
</gene>
<keyword evidence="3" id="KW-1185">Reference proteome</keyword>
<reference evidence="2 3" key="1">
    <citation type="submission" date="2019-03" db="EMBL/GenBank/DDBJ databases">
        <title>Genomic Encyclopedia of Type Strains, Phase IV (KMG-IV): sequencing the most valuable type-strain genomes for metagenomic binning, comparative biology and taxonomic classification.</title>
        <authorList>
            <person name="Goeker M."/>
        </authorList>
    </citation>
    <scope>NUCLEOTIDE SEQUENCE [LARGE SCALE GENOMIC DNA]</scope>
    <source>
        <strain evidence="2 3">DSM 15534</strain>
    </source>
</reference>
<feature type="chain" id="PRO_5020674360" evidence="1">
    <location>
        <begin position="23"/>
        <end position="218"/>
    </location>
</feature>